<feature type="chain" id="PRO_5018217895" evidence="1">
    <location>
        <begin position="43"/>
        <end position="142"/>
    </location>
</feature>
<dbReference type="GeneID" id="103252189"/>
<dbReference type="AlphaFoldDB" id="A0A1U7T570"/>
<evidence type="ECO:0000313" key="3">
    <source>
        <dbReference type="RefSeq" id="XP_008049001.2"/>
    </source>
</evidence>
<accession>A0A1U7T570</accession>
<dbReference type="RefSeq" id="XP_008049001.2">
    <property type="nucleotide sequence ID" value="XM_008050810.2"/>
</dbReference>
<name>A0A1U7T570_CARSF</name>
<dbReference type="OrthoDB" id="9950504at2759"/>
<evidence type="ECO:0000256" key="1">
    <source>
        <dbReference type="SAM" id="SignalP"/>
    </source>
</evidence>
<sequence length="142" mass="15690">MRPPGCSPAGPKPARAPHVPARAARLLLALLLLPAFAAPARPRAPHWNETAEKKLEVLAVGDVTLQQNSSSNNSYRTAVQKEITLPARLVYYINQDTESPYHILDTKARHQQKHNKAVHLAQASFQIEAFGSKFILDLVLNK</sequence>
<protein>
    <submittedName>
        <fullName evidence="3">Disintegrin and metalloproteinase domain-containing protein 23-like</fullName>
    </submittedName>
</protein>
<reference evidence="3" key="1">
    <citation type="submission" date="2025-08" db="UniProtKB">
        <authorList>
            <consortium name="RefSeq"/>
        </authorList>
    </citation>
    <scope>IDENTIFICATION</scope>
</reference>
<keyword evidence="1" id="KW-0732">Signal</keyword>
<gene>
    <name evidence="3" type="primary">LOC103252189</name>
</gene>
<dbReference type="Proteomes" id="UP000189704">
    <property type="component" value="Unplaced"/>
</dbReference>
<keyword evidence="2" id="KW-1185">Reference proteome</keyword>
<proteinExistence type="predicted"/>
<feature type="signal peptide" evidence="1">
    <location>
        <begin position="1"/>
        <end position="42"/>
    </location>
</feature>
<organism evidence="2 3">
    <name type="scientific">Carlito syrichta</name>
    <name type="common">Philippine tarsier</name>
    <name type="synonym">Tarsius syrichta</name>
    <dbReference type="NCBI Taxonomy" id="1868482"/>
    <lineage>
        <taxon>Eukaryota</taxon>
        <taxon>Metazoa</taxon>
        <taxon>Chordata</taxon>
        <taxon>Craniata</taxon>
        <taxon>Vertebrata</taxon>
        <taxon>Euteleostomi</taxon>
        <taxon>Mammalia</taxon>
        <taxon>Eutheria</taxon>
        <taxon>Euarchontoglires</taxon>
        <taxon>Primates</taxon>
        <taxon>Haplorrhini</taxon>
        <taxon>Tarsiiformes</taxon>
        <taxon>Tarsiidae</taxon>
        <taxon>Carlito</taxon>
    </lineage>
</organism>
<evidence type="ECO:0000313" key="2">
    <source>
        <dbReference type="Proteomes" id="UP000189704"/>
    </source>
</evidence>
<dbReference type="KEGG" id="csyr:103252189"/>